<dbReference type="PRINTS" id="PR00039">
    <property type="entry name" value="HTHLYSR"/>
</dbReference>
<accession>A0ABY4S777</accession>
<evidence type="ECO:0000313" key="7">
    <source>
        <dbReference type="Proteomes" id="UP001056201"/>
    </source>
</evidence>
<dbReference type="InterPro" id="IPR036388">
    <property type="entry name" value="WH-like_DNA-bd_sf"/>
</dbReference>
<comment type="similarity">
    <text evidence="1">Belongs to the LysR transcriptional regulatory family.</text>
</comment>
<dbReference type="PANTHER" id="PTHR30346:SF30">
    <property type="entry name" value="SMALL NEUTRAL PROTEASE REGULATORY PROTEIN"/>
    <property type="match status" value="1"/>
</dbReference>
<dbReference type="Proteomes" id="UP001056201">
    <property type="component" value="Chromosome 2"/>
</dbReference>
<evidence type="ECO:0000313" key="6">
    <source>
        <dbReference type="EMBL" id="URI09202.1"/>
    </source>
</evidence>
<dbReference type="EMBL" id="CP097636">
    <property type="protein sequence ID" value="URI09202.1"/>
    <property type="molecule type" value="Genomic_DNA"/>
</dbReference>
<keyword evidence="7" id="KW-1185">Reference proteome</keyword>
<proteinExistence type="inferred from homology"/>
<dbReference type="Pfam" id="PF03466">
    <property type="entry name" value="LysR_substrate"/>
    <property type="match status" value="1"/>
</dbReference>
<evidence type="ECO:0000256" key="3">
    <source>
        <dbReference type="ARBA" id="ARBA00023125"/>
    </source>
</evidence>
<dbReference type="SUPFAM" id="SSF46785">
    <property type="entry name" value="Winged helix' DNA-binding domain"/>
    <property type="match status" value="1"/>
</dbReference>
<dbReference type="RefSeq" id="WP_250197434.1">
    <property type="nucleotide sequence ID" value="NZ_CP097636.1"/>
</dbReference>
<dbReference type="Gene3D" id="1.10.10.10">
    <property type="entry name" value="Winged helix-like DNA-binding domain superfamily/Winged helix DNA-binding domain"/>
    <property type="match status" value="1"/>
</dbReference>
<feature type="domain" description="HTH lysR-type" evidence="5">
    <location>
        <begin position="1"/>
        <end position="58"/>
    </location>
</feature>
<evidence type="ECO:0000256" key="2">
    <source>
        <dbReference type="ARBA" id="ARBA00023015"/>
    </source>
</evidence>
<dbReference type="PROSITE" id="PS50931">
    <property type="entry name" value="HTH_LYSR"/>
    <property type="match status" value="1"/>
</dbReference>
<evidence type="ECO:0000256" key="1">
    <source>
        <dbReference type="ARBA" id="ARBA00009437"/>
    </source>
</evidence>
<name>A0ABY4S777_AQUTE</name>
<reference evidence="6" key="1">
    <citation type="submission" date="2022-05" db="EMBL/GenBank/DDBJ databases">
        <title>An RpoN-dependent PEP-CTERM gene is involved in floc formation of an Aquincola tertiaricarbonis strain.</title>
        <authorList>
            <person name="Qiu D."/>
            <person name="Xia M."/>
        </authorList>
    </citation>
    <scope>NUCLEOTIDE SEQUENCE</scope>
    <source>
        <strain evidence="6">RN12</strain>
    </source>
</reference>
<keyword evidence="3" id="KW-0238">DNA-binding</keyword>
<dbReference type="Pfam" id="PF00126">
    <property type="entry name" value="HTH_1"/>
    <property type="match status" value="1"/>
</dbReference>
<dbReference type="PANTHER" id="PTHR30346">
    <property type="entry name" value="TRANSCRIPTIONAL DUAL REGULATOR HCAR-RELATED"/>
    <property type="match status" value="1"/>
</dbReference>
<keyword evidence="4" id="KW-0804">Transcription</keyword>
<keyword evidence="2" id="KW-0805">Transcription regulation</keyword>
<dbReference type="InterPro" id="IPR005119">
    <property type="entry name" value="LysR_subst-bd"/>
</dbReference>
<dbReference type="SUPFAM" id="SSF53850">
    <property type="entry name" value="Periplasmic binding protein-like II"/>
    <property type="match status" value="1"/>
</dbReference>
<dbReference type="Gene3D" id="3.40.190.10">
    <property type="entry name" value="Periplasmic binding protein-like II"/>
    <property type="match status" value="2"/>
</dbReference>
<dbReference type="InterPro" id="IPR036390">
    <property type="entry name" value="WH_DNA-bd_sf"/>
</dbReference>
<dbReference type="InterPro" id="IPR000847">
    <property type="entry name" value="LysR_HTH_N"/>
</dbReference>
<evidence type="ECO:0000256" key="4">
    <source>
        <dbReference type="ARBA" id="ARBA00023163"/>
    </source>
</evidence>
<organism evidence="6 7">
    <name type="scientific">Aquincola tertiaricarbonis</name>
    <dbReference type="NCBI Taxonomy" id="391953"/>
    <lineage>
        <taxon>Bacteria</taxon>
        <taxon>Pseudomonadati</taxon>
        <taxon>Pseudomonadota</taxon>
        <taxon>Betaproteobacteria</taxon>
        <taxon>Burkholderiales</taxon>
        <taxon>Sphaerotilaceae</taxon>
        <taxon>Aquincola</taxon>
    </lineage>
</organism>
<evidence type="ECO:0000259" key="5">
    <source>
        <dbReference type="PROSITE" id="PS50931"/>
    </source>
</evidence>
<sequence>MDLRHLRYFAAVAEAGHMTRAAAALGIQQPPLSQQIKALEAELGLQLLRRHPKGVSLTAGGRALLAEAQRLLADVDAMRARMARIARGEQGRLAVGFTSSAAAHAFTPQALRECRRRYPGIELDLSEDHAAALTEAVAASRLHCAFLRVPVAQPAGLRFATLLEEPVLVALPADHALATQPGRTLQLAALAGERLVLVRRPGAPGLYANLLALCQQQGVAVTVAAEVDRMMSNLNLVAAGVGLSVVPASMRGTHGDAIVYRPLADGGALRAPLSLVWRAGDEAGGEGEPVAAFIALVMALAPAAPPRAGARRPRKAGA</sequence>
<protein>
    <submittedName>
        <fullName evidence="6">LysR family transcriptional regulator</fullName>
    </submittedName>
</protein>
<gene>
    <name evidence="6" type="ORF">MW290_26930</name>
</gene>